<gene>
    <name evidence="2" type="ORF">CAQU_08355</name>
</gene>
<reference evidence="2 3" key="1">
    <citation type="submission" date="2014-08" db="EMBL/GenBank/DDBJ databases">
        <title>Complete genome sequence of Corynebacterium aquilae S-613T(T) (=DSM 44791(T)), isolated from the choana of a healthy golden eagle.</title>
        <authorList>
            <person name="Ruckert C."/>
            <person name="Albersmeier A."/>
            <person name="Winkler A."/>
            <person name="Kalinowski J."/>
        </authorList>
    </citation>
    <scope>NUCLEOTIDE SEQUENCE [LARGE SCALE GENOMIC DNA]</scope>
    <source>
        <strain evidence="2 3">S-613</strain>
    </source>
</reference>
<dbReference type="Proteomes" id="UP000185478">
    <property type="component" value="Chromosome"/>
</dbReference>
<protein>
    <recommendedName>
        <fullName evidence="4">Oxidoreductase</fullName>
    </recommendedName>
</protein>
<keyword evidence="3" id="KW-1185">Reference proteome</keyword>
<accession>A0A1L7CGV1</accession>
<dbReference type="AlphaFoldDB" id="A0A1L7CGV1"/>
<evidence type="ECO:0000313" key="3">
    <source>
        <dbReference type="Proteomes" id="UP000185478"/>
    </source>
</evidence>
<feature type="signal peptide" evidence="1">
    <location>
        <begin position="1"/>
        <end position="25"/>
    </location>
</feature>
<evidence type="ECO:0008006" key="4">
    <source>
        <dbReference type="Google" id="ProtNLM"/>
    </source>
</evidence>
<dbReference type="EMBL" id="CP009245">
    <property type="protein sequence ID" value="APT85078.1"/>
    <property type="molecule type" value="Genomic_DNA"/>
</dbReference>
<organism evidence="2 3">
    <name type="scientific">Corynebacterium aquilae DSM 44791</name>
    <dbReference type="NCBI Taxonomy" id="1431546"/>
    <lineage>
        <taxon>Bacteria</taxon>
        <taxon>Bacillati</taxon>
        <taxon>Actinomycetota</taxon>
        <taxon>Actinomycetes</taxon>
        <taxon>Mycobacteriales</taxon>
        <taxon>Corynebacteriaceae</taxon>
        <taxon>Corynebacterium</taxon>
    </lineage>
</organism>
<keyword evidence="1" id="KW-0732">Signal</keyword>
<evidence type="ECO:0000256" key="1">
    <source>
        <dbReference type="SAM" id="SignalP"/>
    </source>
</evidence>
<name>A0A1L7CGV1_9CORY</name>
<evidence type="ECO:0000313" key="2">
    <source>
        <dbReference type="EMBL" id="APT85078.1"/>
    </source>
</evidence>
<dbReference type="KEGG" id="caqu:CAQU_08355"/>
<feature type="chain" id="PRO_5038578577" description="Oxidoreductase" evidence="1">
    <location>
        <begin position="26"/>
        <end position="328"/>
    </location>
</feature>
<sequence>MLGLMVMSRNFALSTFSAVTVCALAFGVGACGSATEESTQAAATATEDAGALNVDAPKLTLVDEGTGEKRVLEYDLTGKKDVVDSGHLYVAQGFSQQMLPAEGLNPLPPEQSDVIGLNADYEATSVSSPDASMVDIVLASSRFDDLSRAEQVQSAADGFDVKLSTLPTGQIRTVSLTAPQDSADEGRAAVESLVMALLATPVQFPTDPVGEGAVWELDSRVPGSNALLQKTTLTATKISDSGVDLEVSIQQRPTQGALDLGDVGLTGELKVQSSQTLSRGKLHVDFTKPVPTSGKVESITRIVYGRAGDEGADSTRVVQDMSTQVEYS</sequence>
<proteinExistence type="predicted"/>